<name>A0A392PK38_9FABA</name>
<comment type="caution">
    <text evidence="1">The sequence shown here is derived from an EMBL/GenBank/DDBJ whole genome shotgun (WGS) entry which is preliminary data.</text>
</comment>
<protein>
    <recommendedName>
        <fullName evidence="3">RNase H type-1 domain-containing protein</fullName>
    </recommendedName>
</protein>
<evidence type="ECO:0000313" key="2">
    <source>
        <dbReference type="Proteomes" id="UP000265520"/>
    </source>
</evidence>
<dbReference type="AlphaFoldDB" id="A0A392PK38"/>
<proteinExistence type="predicted"/>
<keyword evidence="2" id="KW-1185">Reference proteome</keyword>
<dbReference type="EMBL" id="LXQA010084182">
    <property type="protein sequence ID" value="MCI12438.1"/>
    <property type="molecule type" value="Genomic_DNA"/>
</dbReference>
<feature type="non-terminal residue" evidence="1">
    <location>
        <position position="115"/>
    </location>
</feature>
<dbReference type="Proteomes" id="UP000265520">
    <property type="component" value="Unassembled WGS sequence"/>
</dbReference>
<dbReference type="PANTHER" id="PTHR47074:SF11">
    <property type="entry name" value="REVERSE TRANSCRIPTASE-LIKE PROTEIN"/>
    <property type="match status" value="1"/>
</dbReference>
<evidence type="ECO:0000313" key="1">
    <source>
        <dbReference type="EMBL" id="MCI12438.1"/>
    </source>
</evidence>
<dbReference type="PANTHER" id="PTHR47074">
    <property type="entry name" value="BNAC02G40300D PROTEIN"/>
    <property type="match status" value="1"/>
</dbReference>
<sequence>MIHNSNKESIQILASITNSIWVARNKKVFQNKDTPVIEVVDQALQILHEYKHHAVEARLETVNSVPSDNRHNKSWNPPPRNFQKLNVDAHLCDDGHWGFGFVLRREDGRCVGAVT</sequence>
<organism evidence="1 2">
    <name type="scientific">Trifolium medium</name>
    <dbReference type="NCBI Taxonomy" id="97028"/>
    <lineage>
        <taxon>Eukaryota</taxon>
        <taxon>Viridiplantae</taxon>
        <taxon>Streptophyta</taxon>
        <taxon>Embryophyta</taxon>
        <taxon>Tracheophyta</taxon>
        <taxon>Spermatophyta</taxon>
        <taxon>Magnoliopsida</taxon>
        <taxon>eudicotyledons</taxon>
        <taxon>Gunneridae</taxon>
        <taxon>Pentapetalae</taxon>
        <taxon>rosids</taxon>
        <taxon>fabids</taxon>
        <taxon>Fabales</taxon>
        <taxon>Fabaceae</taxon>
        <taxon>Papilionoideae</taxon>
        <taxon>50 kb inversion clade</taxon>
        <taxon>NPAAA clade</taxon>
        <taxon>Hologalegina</taxon>
        <taxon>IRL clade</taxon>
        <taxon>Trifolieae</taxon>
        <taxon>Trifolium</taxon>
    </lineage>
</organism>
<accession>A0A392PK38</accession>
<reference evidence="1 2" key="1">
    <citation type="journal article" date="2018" name="Front. Plant Sci.">
        <title>Red Clover (Trifolium pratense) and Zigzag Clover (T. medium) - A Picture of Genomic Similarities and Differences.</title>
        <authorList>
            <person name="Dluhosova J."/>
            <person name="Istvanek J."/>
            <person name="Nedelnik J."/>
            <person name="Repkova J."/>
        </authorList>
    </citation>
    <scope>NUCLEOTIDE SEQUENCE [LARGE SCALE GENOMIC DNA]</scope>
    <source>
        <strain evidence="2">cv. 10/8</strain>
        <tissue evidence="1">Leaf</tissue>
    </source>
</reference>
<evidence type="ECO:0008006" key="3">
    <source>
        <dbReference type="Google" id="ProtNLM"/>
    </source>
</evidence>
<dbReference type="InterPro" id="IPR052929">
    <property type="entry name" value="RNase_H-like_EbsB-rel"/>
</dbReference>